<evidence type="ECO:0000313" key="2">
    <source>
        <dbReference type="Proteomes" id="UP000244912"/>
    </source>
</evidence>
<gene>
    <name evidence="1" type="ORF">PAA8504_00209</name>
</gene>
<protein>
    <submittedName>
        <fullName evidence="1">Uncharacterized protein</fullName>
    </submittedName>
</protein>
<sequence>MALRSQIDLRWSDMAVDARRGAVTLREVAVYPDPPHDMNGNCAVFASGGTIQVMDFDRPERLSVGLSLRAVSVDGACLPPAAAMPARMMGLDMIDSPLVRIDLD</sequence>
<dbReference type="Proteomes" id="UP000244912">
    <property type="component" value="Unassembled WGS sequence"/>
</dbReference>
<reference evidence="1 2" key="1">
    <citation type="submission" date="2018-03" db="EMBL/GenBank/DDBJ databases">
        <authorList>
            <person name="Keele B.F."/>
        </authorList>
    </citation>
    <scope>NUCLEOTIDE SEQUENCE [LARGE SCALE GENOMIC DNA]</scope>
    <source>
        <strain evidence="1 2">CECT 8504</strain>
    </source>
</reference>
<organism evidence="1 2">
    <name type="scientific">Palleronia abyssalis</name>
    <dbReference type="NCBI Taxonomy" id="1501240"/>
    <lineage>
        <taxon>Bacteria</taxon>
        <taxon>Pseudomonadati</taxon>
        <taxon>Pseudomonadota</taxon>
        <taxon>Alphaproteobacteria</taxon>
        <taxon>Rhodobacterales</taxon>
        <taxon>Roseobacteraceae</taxon>
        <taxon>Palleronia</taxon>
    </lineage>
</organism>
<dbReference type="OrthoDB" id="7802477at2"/>
<dbReference type="AlphaFoldDB" id="A0A2R8BQQ4"/>
<dbReference type="EMBL" id="ONZF01000001">
    <property type="protein sequence ID" value="SPJ22416.1"/>
    <property type="molecule type" value="Genomic_DNA"/>
</dbReference>
<keyword evidence="2" id="KW-1185">Reference proteome</keyword>
<evidence type="ECO:0000313" key="1">
    <source>
        <dbReference type="EMBL" id="SPJ22416.1"/>
    </source>
</evidence>
<accession>A0A2R8BQQ4</accession>
<dbReference type="RefSeq" id="WP_108892309.1">
    <property type="nucleotide sequence ID" value="NZ_ONZF01000001.1"/>
</dbReference>
<proteinExistence type="predicted"/>
<name>A0A2R8BQQ4_9RHOB</name>